<sequence>MLEDCKFFSQYPEFKDDHALVMVILCDFKQRKFQKRLPLSEDEINPYICQIEDALYDTRTKLNAALARSRIKARVLSIDHLLPDSVRKNEKIGSNMHIPGWINLIKTSMETVLNQLRDEDFVEVQSDTKLSGKSYMLDNQCTDMIIFSYDQRDNIEQHMLVQDGHLVLQDKSSCVGPHSVRALINEGDDILHINPGSGVSTAHLASLTHNSDTVIYTIGIHSEKQLQQVTNNLERLGAKSRVKVIQDNLSDIEYQDERLKHIKVVLLTAECSRSGVANPVNFIVSEGEDMSILRDLSLGYTDDGKLGELVVKHNTTLKHALRFPRVQAVVYCTRSILDPENENVVTRSLEYVNMVQQKKTPYRIAPPVIPLSDRDIEMENPLNGKYLRYPPSNLMSGCFIATITREADDPKEAAKDILAKAAARGIISGVDVKREEKPQKAKSKSGHKRNKAPSRRRSPPRSGLSRESTLPTKGSSPSAARRTVSRKFYSSSKLSNGTRSHSNASSGMIRATHMHTKVFHSPFGDGDGLLTRRAAPSASSAPSWSRPSQRAPIPPHEKVVKHPMPFR</sequence>
<comment type="caution">
    <text evidence="8">The sequence shown here is derived from an EMBL/GenBank/DDBJ whole genome shotgun (WGS) entry which is preliminary data.</text>
</comment>
<evidence type="ECO:0000256" key="4">
    <source>
        <dbReference type="ARBA" id="ARBA00022884"/>
    </source>
</evidence>
<keyword evidence="3 5" id="KW-0949">S-adenosyl-L-methionine</keyword>
<accession>A0AAD9J966</accession>
<keyword evidence="4 5" id="KW-0694">RNA-binding</keyword>
<dbReference type="PROSITE" id="PS51686">
    <property type="entry name" value="SAM_MT_RSMB_NOP"/>
    <property type="match status" value="1"/>
</dbReference>
<dbReference type="Proteomes" id="UP001208570">
    <property type="component" value="Unassembled WGS sequence"/>
</dbReference>
<dbReference type="Gene3D" id="3.40.50.150">
    <property type="entry name" value="Vaccinia Virus protein VP39"/>
    <property type="match status" value="1"/>
</dbReference>
<keyword evidence="1 5" id="KW-0489">Methyltransferase</keyword>
<feature type="compositionally biased region" description="Low complexity" evidence="6">
    <location>
        <begin position="532"/>
        <end position="551"/>
    </location>
</feature>
<feature type="compositionally biased region" description="Polar residues" evidence="6">
    <location>
        <begin position="469"/>
        <end position="478"/>
    </location>
</feature>
<comment type="similarity">
    <text evidence="5">Belongs to the class I-like SAM-binding methyltransferase superfamily. RsmB/NOP family.</text>
</comment>
<organism evidence="8 9">
    <name type="scientific">Paralvinella palmiformis</name>
    <dbReference type="NCBI Taxonomy" id="53620"/>
    <lineage>
        <taxon>Eukaryota</taxon>
        <taxon>Metazoa</taxon>
        <taxon>Spiralia</taxon>
        <taxon>Lophotrochozoa</taxon>
        <taxon>Annelida</taxon>
        <taxon>Polychaeta</taxon>
        <taxon>Sedentaria</taxon>
        <taxon>Canalipalpata</taxon>
        <taxon>Terebellida</taxon>
        <taxon>Terebelliformia</taxon>
        <taxon>Alvinellidae</taxon>
        <taxon>Paralvinella</taxon>
    </lineage>
</organism>
<keyword evidence="2 5" id="KW-0808">Transferase</keyword>
<dbReference type="GO" id="GO:0003723">
    <property type="term" value="F:RNA binding"/>
    <property type="evidence" value="ECO:0007669"/>
    <property type="project" value="UniProtKB-UniRule"/>
</dbReference>
<dbReference type="SUPFAM" id="SSF53335">
    <property type="entry name" value="S-adenosyl-L-methionine-dependent methyltransferases"/>
    <property type="match status" value="1"/>
</dbReference>
<evidence type="ECO:0000313" key="8">
    <source>
        <dbReference type="EMBL" id="KAK2148932.1"/>
    </source>
</evidence>
<reference evidence="8" key="1">
    <citation type="journal article" date="2023" name="Mol. Biol. Evol.">
        <title>Third-Generation Sequencing Reveals the Adaptive Role of the Epigenome in Three Deep-Sea Polychaetes.</title>
        <authorList>
            <person name="Perez M."/>
            <person name="Aroh O."/>
            <person name="Sun Y."/>
            <person name="Lan Y."/>
            <person name="Juniper S.K."/>
            <person name="Young C.R."/>
            <person name="Angers B."/>
            <person name="Qian P.Y."/>
        </authorList>
    </citation>
    <scope>NUCLEOTIDE SEQUENCE</scope>
    <source>
        <strain evidence="8">P08H-3</strain>
    </source>
</reference>
<evidence type="ECO:0000256" key="5">
    <source>
        <dbReference type="PROSITE-ProRule" id="PRU01023"/>
    </source>
</evidence>
<evidence type="ECO:0000256" key="1">
    <source>
        <dbReference type="ARBA" id="ARBA00022603"/>
    </source>
</evidence>
<dbReference type="InterPro" id="IPR029063">
    <property type="entry name" value="SAM-dependent_MTases_sf"/>
</dbReference>
<evidence type="ECO:0000256" key="2">
    <source>
        <dbReference type="ARBA" id="ARBA00022679"/>
    </source>
</evidence>
<dbReference type="InterPro" id="IPR042620">
    <property type="entry name" value="NSUN7"/>
</dbReference>
<dbReference type="InterPro" id="IPR049560">
    <property type="entry name" value="MeTrfase_RsmB-F_NOP2_cat"/>
</dbReference>
<feature type="region of interest" description="Disordered" evidence="6">
    <location>
        <begin position="523"/>
        <end position="567"/>
    </location>
</feature>
<keyword evidence="9" id="KW-1185">Reference proteome</keyword>
<evidence type="ECO:0000256" key="3">
    <source>
        <dbReference type="ARBA" id="ARBA00022691"/>
    </source>
</evidence>
<gene>
    <name evidence="8" type="ORF">LSH36_474g02021</name>
</gene>
<proteinExistence type="inferred from homology"/>
<dbReference type="PANTHER" id="PTHR14663">
    <property type="entry name" value="METHYLTRANSFERASE NSUN7-RELATED"/>
    <property type="match status" value="1"/>
</dbReference>
<dbReference type="EMBL" id="JAODUP010000474">
    <property type="protein sequence ID" value="KAK2148932.1"/>
    <property type="molecule type" value="Genomic_DNA"/>
</dbReference>
<dbReference type="AlphaFoldDB" id="A0AAD9J966"/>
<dbReference type="Gene3D" id="3.30.70.1170">
    <property type="entry name" value="Sun protein, domain 3"/>
    <property type="match status" value="1"/>
</dbReference>
<evidence type="ECO:0000313" key="9">
    <source>
        <dbReference type="Proteomes" id="UP001208570"/>
    </source>
</evidence>
<evidence type="ECO:0000259" key="7">
    <source>
        <dbReference type="PROSITE" id="PS51686"/>
    </source>
</evidence>
<dbReference type="GO" id="GO:0032259">
    <property type="term" value="P:methylation"/>
    <property type="evidence" value="ECO:0007669"/>
    <property type="project" value="UniProtKB-KW"/>
</dbReference>
<comment type="caution">
    <text evidence="5">Lacks conserved residue(s) required for the propagation of feature annotation.</text>
</comment>
<dbReference type="Pfam" id="PF01189">
    <property type="entry name" value="Methyltr_RsmB-F"/>
    <property type="match status" value="1"/>
</dbReference>
<dbReference type="GO" id="GO:0008168">
    <property type="term" value="F:methyltransferase activity"/>
    <property type="evidence" value="ECO:0007669"/>
    <property type="project" value="UniProtKB-KW"/>
</dbReference>
<name>A0AAD9J966_9ANNE</name>
<protein>
    <recommendedName>
        <fullName evidence="7">SAM-dependent MTase RsmB/NOP-type domain-containing protein</fullName>
    </recommendedName>
</protein>
<dbReference type="PANTHER" id="PTHR14663:SF2">
    <property type="entry name" value="METHYLTRANSFERASE NSUN7-RELATED"/>
    <property type="match status" value="1"/>
</dbReference>
<feature type="compositionally biased region" description="Basic residues" evidence="6">
    <location>
        <begin position="440"/>
        <end position="459"/>
    </location>
</feature>
<dbReference type="InterPro" id="IPR001678">
    <property type="entry name" value="MeTrfase_RsmB-F_NOP2_dom"/>
</dbReference>
<feature type="compositionally biased region" description="Polar residues" evidence="6">
    <location>
        <begin position="488"/>
        <end position="505"/>
    </location>
</feature>
<evidence type="ECO:0000256" key="6">
    <source>
        <dbReference type="SAM" id="MobiDB-lite"/>
    </source>
</evidence>
<feature type="region of interest" description="Disordered" evidence="6">
    <location>
        <begin position="430"/>
        <end position="505"/>
    </location>
</feature>
<feature type="domain" description="SAM-dependent MTase RsmB/NOP-type" evidence="7">
    <location>
        <begin position="88"/>
        <end position="406"/>
    </location>
</feature>